<proteinExistence type="inferred from homology"/>
<sequence>MFNTQLLKAFKSKKVIKIITSLNNLDINSTIRIIKSAELSGATYIDIAANTKIVSLVKSITHLPICVSSISPVELYNCVAMGADLVEIGNFDVFYKKNINFSLFQILQLAQETKLLIPNKDICVTIPNNLNLYQQINLAKELEKIGISIIQTEGCNISNKKNTVIQLNNFLSGLLIKDSLFESLNNAIYSLSSTYALSSSINIPIISASGMDSLSSPLAILFGASGVGIGSNIRKQNKIYDMSSYINEVNYSINIQNTNNFDYDLYMFIRKRFNKILLNNKINF</sequence>
<dbReference type="InterPro" id="IPR007570">
    <property type="entry name" value="Uncharacterised_Ycf23"/>
</dbReference>
<dbReference type="PANTHER" id="PTHR36895">
    <property type="match status" value="1"/>
</dbReference>
<gene>
    <name evidence="5" type="primary">ycf23</name>
</gene>
<reference evidence="5" key="2">
    <citation type="submission" date="2019-04" db="EMBL/GenBank/DDBJ databases">
        <authorList>
            <person name="Pasella M."/>
        </authorList>
    </citation>
    <scope>NUCLEOTIDE SEQUENCE</scope>
    <source>
        <strain evidence="5">TZ0704</strain>
    </source>
</reference>
<dbReference type="AlphaFoldDB" id="A0A4D6WRF1"/>
<geneLocation type="plastid" evidence="5"/>
<reference evidence="5" key="1">
    <citation type="journal article" date="2019" name="Mol. Phylogenet. Evol.">
        <title>Morphological evolution and classification of the red algal order Ceramiales inferred using plastid phylogenomics.</title>
        <authorList>
            <person name="Diaz-Tapia P."/>
            <person name="Pasella M.M."/>
            <person name="Verbruggen H."/>
            <person name="Maggs C.A."/>
        </authorList>
    </citation>
    <scope>NUCLEOTIDE SEQUENCE</scope>
    <source>
        <strain evidence="5">TZ0704</strain>
    </source>
</reference>
<dbReference type="SUPFAM" id="SSF110399">
    <property type="entry name" value="ThiG-like"/>
    <property type="match status" value="1"/>
</dbReference>
<dbReference type="PANTHER" id="PTHR36895:SF1">
    <property type="entry name" value="YCF23 PROTEIN"/>
    <property type="match status" value="1"/>
</dbReference>
<dbReference type="EMBL" id="MK814652">
    <property type="protein sequence ID" value="QCI06344.1"/>
    <property type="molecule type" value="Genomic_DNA"/>
</dbReference>
<comment type="subcellular location">
    <subcellularLocation>
        <location evidence="1">Plastid</location>
    </subcellularLocation>
</comment>
<keyword evidence="4 5" id="KW-0934">Plastid</keyword>
<protein>
    <recommendedName>
        <fullName evidence="3">Uncharacterized protein ycf23</fullName>
    </recommendedName>
</protein>
<evidence type="ECO:0000256" key="3">
    <source>
        <dbReference type="ARBA" id="ARBA00021523"/>
    </source>
</evidence>
<evidence type="ECO:0000256" key="2">
    <source>
        <dbReference type="ARBA" id="ARBA00009664"/>
    </source>
</evidence>
<evidence type="ECO:0000313" key="5">
    <source>
        <dbReference type="EMBL" id="QCI06344.1"/>
    </source>
</evidence>
<evidence type="ECO:0000256" key="4">
    <source>
        <dbReference type="ARBA" id="ARBA00022640"/>
    </source>
</evidence>
<dbReference type="GO" id="GO:0009536">
    <property type="term" value="C:plastid"/>
    <property type="evidence" value="ECO:0007669"/>
    <property type="project" value="UniProtKB-SubCell"/>
</dbReference>
<organism evidence="5">
    <name type="scientific">Dictyurus purpurascens</name>
    <dbReference type="NCBI Taxonomy" id="189649"/>
    <lineage>
        <taxon>Eukaryota</taxon>
        <taxon>Rhodophyta</taxon>
        <taxon>Florideophyceae</taxon>
        <taxon>Rhodymeniophycidae</taxon>
        <taxon>Ceramiales</taxon>
        <taxon>Dasyaceae</taxon>
        <taxon>Dictyurus</taxon>
    </lineage>
</organism>
<accession>A0A4D6WRF1</accession>
<comment type="similarity">
    <text evidence="2">Belongs to the ycf23 family.</text>
</comment>
<dbReference type="Pfam" id="PF04481">
    <property type="entry name" value="DUF561"/>
    <property type="match status" value="1"/>
</dbReference>
<evidence type="ECO:0000256" key="1">
    <source>
        <dbReference type="ARBA" id="ARBA00004474"/>
    </source>
</evidence>
<name>A0A4D6WRF1_9FLOR</name>